<sequence>MRIAYTQARQDRTRKEKLQEKGLWIGREMDELHEREADDEKEEDVPLKRLRNKARVVPKSSSRGSDQAEEGEKEEGEAAARRRRSLGASAAQRERKIEEKRPIEVGRKRVEEKRSEKEGGARREEETEGGKKIREGDRAPRVIRTKEKGLIGDREGMDRERGEEEVRIKGGKGVEVGVEKRKVERGELSQLREEVEEGQMSKEEKAQREKKRKGWRNYMIRMLQNNELPVNSTWDVRFERMLLSELVVSSKHSDNLQKMMGLHDMLDEKCTKLFEDYAEIARKMGEMEGGGGIKKIGEDLVTWIQLRKKEEERDTQVAKLIEDMEGVKNEVEELKKGKAKLLKQVDTLKASLTMKGKELEDEAAARGRVEKKVEGLCFEVSMQGLDLDEEIYERKKLGQDLEKRWEEILKGMKELKLSHQERGDEATKVVE</sequence>
<feature type="region of interest" description="Disordered" evidence="2">
    <location>
        <begin position="26"/>
        <end position="147"/>
    </location>
</feature>
<feature type="compositionally biased region" description="Basic and acidic residues" evidence="2">
    <location>
        <begin position="92"/>
        <end position="147"/>
    </location>
</feature>
<name>A0A388L8P0_CHABU</name>
<gene>
    <name evidence="3" type="ORF">CBR_g27864</name>
</gene>
<dbReference type="AlphaFoldDB" id="A0A388L8P0"/>
<dbReference type="Proteomes" id="UP000265515">
    <property type="component" value="Unassembled WGS sequence"/>
</dbReference>
<keyword evidence="1" id="KW-0175">Coiled coil</keyword>
<evidence type="ECO:0000313" key="4">
    <source>
        <dbReference type="Proteomes" id="UP000265515"/>
    </source>
</evidence>
<keyword evidence="4" id="KW-1185">Reference proteome</keyword>
<dbReference type="Gramene" id="GBG78638">
    <property type="protein sequence ID" value="GBG78638"/>
    <property type="gene ID" value="CBR_g27864"/>
</dbReference>
<feature type="compositionally biased region" description="Basic and acidic residues" evidence="2">
    <location>
        <begin position="27"/>
        <end position="38"/>
    </location>
</feature>
<dbReference type="EMBL" id="BFEA01000299">
    <property type="protein sequence ID" value="GBG78638.1"/>
    <property type="molecule type" value="Genomic_DNA"/>
</dbReference>
<reference evidence="3 4" key="1">
    <citation type="journal article" date="2018" name="Cell">
        <title>The Chara Genome: Secondary Complexity and Implications for Plant Terrestrialization.</title>
        <authorList>
            <person name="Nishiyama T."/>
            <person name="Sakayama H."/>
            <person name="Vries J.D."/>
            <person name="Buschmann H."/>
            <person name="Saint-Marcoux D."/>
            <person name="Ullrich K.K."/>
            <person name="Haas F.B."/>
            <person name="Vanderstraeten L."/>
            <person name="Becker D."/>
            <person name="Lang D."/>
            <person name="Vosolsobe S."/>
            <person name="Rombauts S."/>
            <person name="Wilhelmsson P.K.I."/>
            <person name="Janitza P."/>
            <person name="Kern R."/>
            <person name="Heyl A."/>
            <person name="Rumpler F."/>
            <person name="Villalobos L.I.A.C."/>
            <person name="Clay J.M."/>
            <person name="Skokan R."/>
            <person name="Toyoda A."/>
            <person name="Suzuki Y."/>
            <person name="Kagoshima H."/>
            <person name="Schijlen E."/>
            <person name="Tajeshwar N."/>
            <person name="Catarino B."/>
            <person name="Hetherington A.J."/>
            <person name="Saltykova A."/>
            <person name="Bonnot C."/>
            <person name="Breuninger H."/>
            <person name="Symeonidi A."/>
            <person name="Radhakrishnan G.V."/>
            <person name="Van Nieuwerburgh F."/>
            <person name="Deforce D."/>
            <person name="Chang C."/>
            <person name="Karol K.G."/>
            <person name="Hedrich R."/>
            <person name="Ulvskov P."/>
            <person name="Glockner G."/>
            <person name="Delwiche C.F."/>
            <person name="Petrasek J."/>
            <person name="Van de Peer Y."/>
            <person name="Friml J."/>
            <person name="Beilby M."/>
            <person name="Dolan L."/>
            <person name="Kohara Y."/>
            <person name="Sugano S."/>
            <person name="Fujiyama A."/>
            <person name="Delaux P.-M."/>
            <person name="Quint M."/>
            <person name="TheiBen G."/>
            <person name="Hagemann M."/>
            <person name="Harholt J."/>
            <person name="Dunand C."/>
            <person name="Zachgo S."/>
            <person name="Langdale J."/>
            <person name="Maumus F."/>
            <person name="Straeten D.V.D."/>
            <person name="Gould S.B."/>
            <person name="Rensing S.A."/>
        </authorList>
    </citation>
    <scope>NUCLEOTIDE SEQUENCE [LARGE SCALE GENOMIC DNA]</scope>
    <source>
        <strain evidence="3 4">S276</strain>
    </source>
</reference>
<protein>
    <submittedName>
        <fullName evidence="3">Uncharacterized protein</fullName>
    </submittedName>
</protein>
<comment type="caution">
    <text evidence="3">The sequence shown here is derived from an EMBL/GenBank/DDBJ whole genome shotgun (WGS) entry which is preliminary data.</text>
</comment>
<evidence type="ECO:0000256" key="2">
    <source>
        <dbReference type="SAM" id="MobiDB-lite"/>
    </source>
</evidence>
<organism evidence="3 4">
    <name type="scientific">Chara braunii</name>
    <name type="common">Braun's stonewort</name>
    <dbReference type="NCBI Taxonomy" id="69332"/>
    <lineage>
        <taxon>Eukaryota</taxon>
        <taxon>Viridiplantae</taxon>
        <taxon>Streptophyta</taxon>
        <taxon>Charophyceae</taxon>
        <taxon>Charales</taxon>
        <taxon>Characeae</taxon>
        <taxon>Chara</taxon>
    </lineage>
</organism>
<evidence type="ECO:0000313" key="3">
    <source>
        <dbReference type="EMBL" id="GBG78638.1"/>
    </source>
</evidence>
<accession>A0A388L8P0</accession>
<feature type="compositionally biased region" description="Acidic residues" evidence="2">
    <location>
        <begin position="67"/>
        <end position="77"/>
    </location>
</feature>
<evidence type="ECO:0000256" key="1">
    <source>
        <dbReference type="SAM" id="Coils"/>
    </source>
</evidence>
<proteinExistence type="predicted"/>
<feature type="coiled-coil region" evidence="1">
    <location>
        <begin position="317"/>
        <end position="351"/>
    </location>
</feature>